<dbReference type="InterPro" id="IPR004027">
    <property type="entry name" value="SEC_C_motif"/>
</dbReference>
<evidence type="ECO:0008006" key="3">
    <source>
        <dbReference type="Google" id="ProtNLM"/>
    </source>
</evidence>
<dbReference type="OrthoDB" id="570299at2"/>
<dbReference type="Pfam" id="PF02810">
    <property type="entry name" value="SEC-C"/>
    <property type="match status" value="1"/>
</dbReference>
<sequence>MQPMKTVTDDDLQRLGEFLAADDAPKAMDVATLEGWLTALAIGPGLVLPSAWLPWVWDFEQGQEAVTFQSEQQANEVLSTLMGLSNRIIGTFQQDPASFEPVFYRRVAWGAPEWCEGFLKATQLFDAEAWAALWAMDVFKAIGDADGTSLVTPFLRLGDATGMEITDQEGDPQRWVDAIVPALVGIHAYWAKHKKSPAGGRASAPARRASPKVGRNDLCPCGSSRKFKQCCGRPQTLH</sequence>
<dbReference type="SUPFAM" id="SSF103642">
    <property type="entry name" value="Sec-C motif"/>
    <property type="match status" value="1"/>
</dbReference>
<dbReference type="EMBL" id="MWQO01000033">
    <property type="protein sequence ID" value="THD10098.1"/>
    <property type="molecule type" value="Genomic_DNA"/>
</dbReference>
<dbReference type="Proteomes" id="UP000307749">
    <property type="component" value="Unassembled WGS sequence"/>
</dbReference>
<dbReference type="SUPFAM" id="SSF101327">
    <property type="entry name" value="YgfB-like"/>
    <property type="match status" value="1"/>
</dbReference>
<accession>A0A4S3KNV0</accession>
<evidence type="ECO:0000313" key="1">
    <source>
        <dbReference type="EMBL" id="THD10098.1"/>
    </source>
</evidence>
<dbReference type="InterPro" id="IPR036255">
    <property type="entry name" value="YgfB-like_sf"/>
</dbReference>
<name>A0A4S3KNV0_9GAMM</name>
<evidence type="ECO:0000313" key="2">
    <source>
        <dbReference type="Proteomes" id="UP000307749"/>
    </source>
</evidence>
<dbReference type="Pfam" id="PF03695">
    <property type="entry name" value="UPF0149"/>
    <property type="match status" value="1"/>
</dbReference>
<organism evidence="1 2">
    <name type="scientific">Metallibacterium scheffleri</name>
    <dbReference type="NCBI Taxonomy" id="993689"/>
    <lineage>
        <taxon>Bacteria</taxon>
        <taxon>Pseudomonadati</taxon>
        <taxon>Pseudomonadota</taxon>
        <taxon>Gammaproteobacteria</taxon>
        <taxon>Lysobacterales</taxon>
        <taxon>Rhodanobacteraceae</taxon>
        <taxon>Metallibacterium</taxon>
    </lineage>
</organism>
<dbReference type="Gene3D" id="3.10.450.50">
    <property type="match status" value="1"/>
</dbReference>
<dbReference type="STRING" id="993689.GCA_002077135_00078"/>
<protein>
    <recommendedName>
        <fullName evidence="3">YecA family protein</fullName>
    </recommendedName>
</protein>
<keyword evidence="2" id="KW-1185">Reference proteome</keyword>
<dbReference type="NCBIfam" id="TIGR02292">
    <property type="entry name" value="ygfB_yecA"/>
    <property type="match status" value="1"/>
</dbReference>
<reference evidence="1 2" key="1">
    <citation type="submission" date="2017-02" db="EMBL/GenBank/DDBJ databases">
        <title>Whole genome sequencing of Metallibacterium scheffleri DSM 24874 (T).</title>
        <authorList>
            <person name="Kumar S."/>
            <person name="Patil P."/>
            <person name="Patil P.B."/>
        </authorList>
    </citation>
    <scope>NUCLEOTIDE SEQUENCE [LARGE SCALE GENOMIC DNA]</scope>
    <source>
        <strain evidence="1 2">DSM 24874</strain>
    </source>
</reference>
<proteinExistence type="predicted"/>
<dbReference type="Gene3D" id="1.20.120.740">
    <property type="entry name" value="YgfB uncharacterised protein family UPF0149, PF03695"/>
    <property type="match status" value="1"/>
</dbReference>
<gene>
    <name evidence="1" type="ORF">B1806_09515</name>
</gene>
<comment type="caution">
    <text evidence="1">The sequence shown here is derived from an EMBL/GenBank/DDBJ whole genome shotgun (WGS) entry which is preliminary data.</text>
</comment>
<dbReference type="AlphaFoldDB" id="A0A4S3KNV0"/>
<dbReference type="InterPro" id="IPR011978">
    <property type="entry name" value="YgfB-like"/>
</dbReference>